<keyword evidence="2" id="KW-1185">Reference proteome</keyword>
<proteinExistence type="predicted"/>
<sequence>MSDSHWVIPNGANFQVNNSQVPDGAIPKSDPDPVGSVPQDLDPDADPLNQIFLDPNTDLIRIR</sequence>
<evidence type="ECO:0000313" key="2">
    <source>
        <dbReference type="Proteomes" id="UP000887565"/>
    </source>
</evidence>
<dbReference type="WBParaSite" id="nRc.2.0.1.t28985-RA">
    <property type="protein sequence ID" value="nRc.2.0.1.t28985-RA"/>
    <property type="gene ID" value="nRc.2.0.1.g28985"/>
</dbReference>
<protein>
    <submittedName>
        <fullName evidence="3">Uncharacterized protein</fullName>
    </submittedName>
</protein>
<name>A0A915JRR4_ROMCU</name>
<organism evidence="2 3">
    <name type="scientific">Romanomermis culicivorax</name>
    <name type="common">Nematode worm</name>
    <dbReference type="NCBI Taxonomy" id="13658"/>
    <lineage>
        <taxon>Eukaryota</taxon>
        <taxon>Metazoa</taxon>
        <taxon>Ecdysozoa</taxon>
        <taxon>Nematoda</taxon>
        <taxon>Enoplea</taxon>
        <taxon>Dorylaimia</taxon>
        <taxon>Mermithida</taxon>
        <taxon>Mermithoidea</taxon>
        <taxon>Mermithidae</taxon>
        <taxon>Romanomermis</taxon>
    </lineage>
</organism>
<reference evidence="3" key="1">
    <citation type="submission" date="2022-11" db="UniProtKB">
        <authorList>
            <consortium name="WormBaseParasite"/>
        </authorList>
    </citation>
    <scope>IDENTIFICATION</scope>
</reference>
<dbReference type="AlphaFoldDB" id="A0A915JRR4"/>
<feature type="region of interest" description="Disordered" evidence="1">
    <location>
        <begin position="1"/>
        <end position="51"/>
    </location>
</feature>
<evidence type="ECO:0000313" key="3">
    <source>
        <dbReference type="WBParaSite" id="nRc.2.0.1.t28985-RA"/>
    </source>
</evidence>
<accession>A0A915JRR4</accession>
<evidence type="ECO:0000256" key="1">
    <source>
        <dbReference type="SAM" id="MobiDB-lite"/>
    </source>
</evidence>
<dbReference type="Proteomes" id="UP000887565">
    <property type="component" value="Unplaced"/>
</dbReference>
<feature type="compositionally biased region" description="Polar residues" evidence="1">
    <location>
        <begin position="12"/>
        <end position="21"/>
    </location>
</feature>